<proteinExistence type="predicted"/>
<dbReference type="Pfam" id="PF04250">
    <property type="entry name" value="DUF429"/>
    <property type="match status" value="1"/>
</dbReference>
<dbReference type="InterPro" id="IPR007362">
    <property type="entry name" value="DUF429"/>
</dbReference>
<sequence length="245" mass="26161">MRTVGVDLAASAPNTAAAVVSWEGRTAVAAAPRVRCTDLELLGLLERLEPDDRVGVDCPFGWPIPFVQAVSAHAAGAPWPGRGLDSGEHRAGLRLRRTDLLTHRAMGRGSRPPLSVSFDKLGATTARWAHLADELASRGRPVERTGEGPVVEVYPSAARRRWGLGKERSLAELLAAAPGLSCSPKAREQYERSEHAFDALIAALVARAAALGLTPRPSADDRPTAEVEGWIHLPPEGSLPELFRG</sequence>
<evidence type="ECO:0000256" key="1">
    <source>
        <dbReference type="SAM" id="MobiDB-lite"/>
    </source>
</evidence>
<protein>
    <submittedName>
        <fullName evidence="2">DUF429 domain-containing protein</fullName>
    </submittedName>
</protein>
<dbReference type="EMBL" id="JAMQGM010000039">
    <property type="protein sequence ID" value="MCM2579289.1"/>
    <property type="molecule type" value="Genomic_DNA"/>
</dbReference>
<keyword evidence="3" id="KW-1185">Reference proteome</keyword>
<name>A0ABT0XBW7_9ACTN</name>
<accession>A0ABT0XBW7</accession>
<reference evidence="2" key="1">
    <citation type="journal article" date="2023" name="Int. J. Syst. Evol. Microbiol.">
        <title>Streptomyces meridianus sp. nov. isolated from brackish water of the Tagus estuary in Alcochete, Portugal.</title>
        <authorList>
            <person name="Santos J.D.N."/>
            <person name="Klimek D."/>
            <person name="Calusinska M."/>
            <person name="Lobo Da Cunha A."/>
            <person name="Catita J."/>
            <person name="Goncalves H."/>
            <person name="Gonzalez I."/>
            <person name="Reyes F."/>
            <person name="Lage O.M."/>
        </authorList>
    </citation>
    <scope>NUCLEOTIDE SEQUENCE</scope>
    <source>
        <strain evidence="2">MTZ3.1</strain>
    </source>
</reference>
<evidence type="ECO:0000313" key="2">
    <source>
        <dbReference type="EMBL" id="MCM2579289.1"/>
    </source>
</evidence>
<dbReference type="RefSeq" id="WP_251416935.1">
    <property type="nucleotide sequence ID" value="NZ_JAMQGM010000039.1"/>
</dbReference>
<dbReference type="Proteomes" id="UP001167160">
    <property type="component" value="Unassembled WGS sequence"/>
</dbReference>
<comment type="caution">
    <text evidence="2">The sequence shown here is derived from an EMBL/GenBank/DDBJ whole genome shotgun (WGS) entry which is preliminary data.</text>
</comment>
<evidence type="ECO:0000313" key="3">
    <source>
        <dbReference type="Proteomes" id="UP001167160"/>
    </source>
</evidence>
<gene>
    <name evidence="2" type="ORF">M1E25_18375</name>
</gene>
<organism evidence="2 3">
    <name type="scientific">Streptomyces meridianus</name>
    <dbReference type="NCBI Taxonomy" id="2938945"/>
    <lineage>
        <taxon>Bacteria</taxon>
        <taxon>Bacillati</taxon>
        <taxon>Actinomycetota</taxon>
        <taxon>Actinomycetes</taxon>
        <taxon>Kitasatosporales</taxon>
        <taxon>Streptomycetaceae</taxon>
        <taxon>Streptomyces</taxon>
    </lineage>
</organism>
<feature type="region of interest" description="Disordered" evidence="1">
    <location>
        <begin position="214"/>
        <end position="245"/>
    </location>
</feature>